<evidence type="ECO:0000313" key="1">
    <source>
        <dbReference type="EMBL" id="PQB08020.1"/>
    </source>
</evidence>
<proteinExistence type="predicted"/>
<reference evidence="1 2" key="1">
    <citation type="submission" date="2016-11" db="EMBL/GenBank/DDBJ databases">
        <title>Trade-off between light-utilization and light-protection in marine flavobacteria.</title>
        <authorList>
            <person name="Kumagai Y."/>
        </authorList>
    </citation>
    <scope>NUCLEOTIDE SEQUENCE [LARGE SCALE GENOMIC DNA]</scope>
    <source>
        <strain evidence="1 2">ATCC 700397</strain>
    </source>
</reference>
<accession>A0A2S7KZH2</accession>
<sequence>MSNSLPRITLNDTTFDKVWAYYKTPGKVTLTPKQEQKRERWLTLFSLRLKFHSRLQAINAYIDLYKQKEIEISESQAYKDMSNALRLFGDVHKADRQASLVILQEYAHKVFLMAIKQKNPLAASAALTKMEKYMEIDRIDAINFNPAKLEDKPDHYSVPAIVLEAIKEQFKKGEIDFNNLEIEDIPHEEIQ</sequence>
<name>A0A2S7KZH2_9FLAO</name>
<evidence type="ECO:0000313" key="2">
    <source>
        <dbReference type="Proteomes" id="UP000239522"/>
    </source>
</evidence>
<comment type="caution">
    <text evidence="1">The sequence shown here is derived from an EMBL/GenBank/DDBJ whole genome shotgun (WGS) entry which is preliminary data.</text>
</comment>
<protein>
    <submittedName>
        <fullName evidence="1">Uncharacterized protein</fullName>
    </submittedName>
</protein>
<dbReference type="OrthoDB" id="1434357at2"/>
<dbReference type="RefSeq" id="WP_104810223.1">
    <property type="nucleotide sequence ID" value="NZ_MQUA01000013.1"/>
</dbReference>
<dbReference type="Proteomes" id="UP000239522">
    <property type="component" value="Unassembled WGS sequence"/>
</dbReference>
<organism evidence="1 2">
    <name type="scientific">Polaribacter filamentus</name>
    <dbReference type="NCBI Taxonomy" id="53483"/>
    <lineage>
        <taxon>Bacteria</taxon>
        <taxon>Pseudomonadati</taxon>
        <taxon>Bacteroidota</taxon>
        <taxon>Flavobacteriia</taxon>
        <taxon>Flavobacteriales</taxon>
        <taxon>Flavobacteriaceae</taxon>
    </lineage>
</organism>
<keyword evidence="2" id="KW-1185">Reference proteome</keyword>
<gene>
    <name evidence="1" type="ORF">BST83_13300</name>
</gene>
<dbReference type="AlphaFoldDB" id="A0A2S7KZH2"/>
<dbReference type="EMBL" id="MQUA01000013">
    <property type="protein sequence ID" value="PQB08020.1"/>
    <property type="molecule type" value="Genomic_DNA"/>
</dbReference>